<organism evidence="1 2">
    <name type="scientific">Candidatus Desulfosporosinus infrequens</name>
    <dbReference type="NCBI Taxonomy" id="2043169"/>
    <lineage>
        <taxon>Bacteria</taxon>
        <taxon>Bacillati</taxon>
        <taxon>Bacillota</taxon>
        <taxon>Clostridia</taxon>
        <taxon>Eubacteriales</taxon>
        <taxon>Desulfitobacteriaceae</taxon>
        <taxon>Desulfosporosinus</taxon>
    </lineage>
</organism>
<reference evidence="2" key="1">
    <citation type="submission" date="2018-02" db="EMBL/GenBank/DDBJ databases">
        <authorList>
            <person name="Hausmann B."/>
        </authorList>
    </citation>
    <scope>NUCLEOTIDE SEQUENCE [LARGE SCALE GENOMIC DNA]</scope>
    <source>
        <strain evidence="2">Peat soil MAG SbF1</strain>
    </source>
</reference>
<proteinExistence type="predicted"/>
<protein>
    <submittedName>
        <fullName evidence="1">Uncharacterized protein</fullName>
    </submittedName>
</protein>
<name>A0A2U3L7M5_9FIRM</name>
<accession>A0A2U3L7M5</accession>
<sequence length="385" mass="45203">MTKIPQRLIIDIENTKRAFGFWIHHGDEKFDIVSAGKEIMSVPPNERDYKVYKLLKEHCDVIFCTSQGLGDLPFYPIPQFSIFAVDSKDNCFGTIGGSSNIIDDDYPVGYVSRKGMYGKIANSVREFLELVTFYPYWWDIVRYEQMGVSYDIDPQCFARQREIEETFKLSHNPKSIELLLSNLKSPPEFIVYASNEEARKTNAFLDTFLKTFLEHRTTTERNTINKKSNNKLWEKHKHKIVPGEKSTEELINFLNDKVDVVELDITEFSRFFMERHIINIVHCVRNQELKLTANDLNIIAFNIINDNKSNSYYQCRPVQRIANKHKNDMIYVVFEKRTGYIHSNSNKLLLELFIERGVSQYDYDNDTNLLHSYLFYLDSYSKGEY</sequence>
<dbReference type="AlphaFoldDB" id="A0A2U3L7M5"/>
<dbReference type="Proteomes" id="UP000238916">
    <property type="component" value="Unassembled WGS sequence"/>
</dbReference>
<evidence type="ECO:0000313" key="1">
    <source>
        <dbReference type="EMBL" id="SPF47914.1"/>
    </source>
</evidence>
<gene>
    <name evidence="1" type="ORF">SBF1_3980007</name>
</gene>
<dbReference type="EMBL" id="OMOF01000332">
    <property type="protein sequence ID" value="SPF47914.1"/>
    <property type="molecule type" value="Genomic_DNA"/>
</dbReference>
<evidence type="ECO:0000313" key="2">
    <source>
        <dbReference type="Proteomes" id="UP000238916"/>
    </source>
</evidence>